<dbReference type="InterPro" id="IPR032719">
    <property type="entry name" value="WbsX"/>
</dbReference>
<proteinExistence type="predicted"/>
<feature type="signal peptide" evidence="1">
    <location>
        <begin position="1"/>
        <end position="20"/>
    </location>
</feature>
<dbReference type="PANTHER" id="PTHR41244:SF1">
    <property type="entry name" value="GLYCOSYLTRANSFERASE"/>
    <property type="match status" value="1"/>
</dbReference>
<dbReference type="PANTHER" id="PTHR41244">
    <property type="entry name" value="RHAMNAN SYNTHESIS F"/>
    <property type="match status" value="1"/>
</dbReference>
<reference evidence="3 4" key="1">
    <citation type="submission" date="2021-03" db="EMBL/GenBank/DDBJ databases">
        <title>Sequencing the genomes of 1000 actinobacteria strains.</title>
        <authorList>
            <person name="Klenk H.-P."/>
        </authorList>
    </citation>
    <scope>NUCLEOTIDE SEQUENCE [LARGE SCALE GENOMIC DNA]</scope>
    <source>
        <strain evidence="3 4">DSM 18824</strain>
    </source>
</reference>
<sequence length="544" mass="59573">MRRTLGLLALSAAVIATATAALTAGPVSADQPALQSTAVTRPAQPAPFVELVAPGGVGRLYTADPREVASATAAGYQRQPGTTGFVGREAKAGWTALYRLKPSASATRWLFTSSTQERDALVAQHWVLEGTAGYVATKAGAGLMELRRFTNGKEWRLAVASKTAELLKAGYTLDGPVGYVYQNWVRAGAVYFGMFNTNGHQTIIARTKEIYGRDNDWWGGVRDFHDGTHYATDNWPGEDWSYLKPSIGYYDDSLPGTLEKHITQATSAGLSFFNFYWYWDNTKQQQTVTGAALDAFLKARNKDTIDFTVGVCAHPYAPLSIPTTQYDAVAANLMRYLQQDNALRTNDGRKILNICDARGLGDGSNAQVKQFVDTVRAKARSQLGEDIYVMINQAGFDPKQVGNAGADAPYCTTDGPAVESRSYKTYLQGQRAFYNQAPGAYGRCVLSDFDERPRYPIEQTDVKAIRWMPDQSLDGYRTAVRNAVADMATSTRPSTVDNYLFLYAWNEWHEGGIIEPNERDGCAYLDILHAELSLPGAGCIANPS</sequence>
<evidence type="ECO:0000256" key="1">
    <source>
        <dbReference type="SAM" id="SignalP"/>
    </source>
</evidence>
<name>A0ABS4UYC8_9ACTN</name>
<dbReference type="InterPro" id="IPR043708">
    <property type="entry name" value="DUF5648"/>
</dbReference>
<protein>
    <recommendedName>
        <fullName evidence="2">DUF5648 domain-containing protein</fullName>
    </recommendedName>
</protein>
<organism evidence="3 4">
    <name type="scientific">Kribbella aluminosa</name>
    <dbReference type="NCBI Taxonomy" id="416017"/>
    <lineage>
        <taxon>Bacteria</taxon>
        <taxon>Bacillati</taxon>
        <taxon>Actinomycetota</taxon>
        <taxon>Actinomycetes</taxon>
        <taxon>Propionibacteriales</taxon>
        <taxon>Kribbellaceae</taxon>
        <taxon>Kribbella</taxon>
    </lineage>
</organism>
<feature type="chain" id="PRO_5046738967" description="DUF5648 domain-containing protein" evidence="1">
    <location>
        <begin position="21"/>
        <end position="544"/>
    </location>
</feature>
<evidence type="ECO:0000259" key="2">
    <source>
        <dbReference type="Pfam" id="PF18885"/>
    </source>
</evidence>
<dbReference type="Pfam" id="PF18885">
    <property type="entry name" value="DUF5648"/>
    <property type="match status" value="1"/>
</dbReference>
<evidence type="ECO:0000313" key="4">
    <source>
        <dbReference type="Proteomes" id="UP000755585"/>
    </source>
</evidence>
<dbReference type="RefSeq" id="WP_209699094.1">
    <property type="nucleotide sequence ID" value="NZ_BAAAVU010000003.1"/>
</dbReference>
<dbReference type="EMBL" id="JAGINT010000002">
    <property type="protein sequence ID" value="MBP2356603.1"/>
    <property type="molecule type" value="Genomic_DNA"/>
</dbReference>
<dbReference type="Proteomes" id="UP000755585">
    <property type="component" value="Unassembled WGS sequence"/>
</dbReference>
<comment type="caution">
    <text evidence="3">The sequence shown here is derived from an EMBL/GenBank/DDBJ whole genome shotgun (WGS) entry which is preliminary data.</text>
</comment>
<keyword evidence="4" id="KW-1185">Reference proteome</keyword>
<dbReference type="Gene3D" id="3.20.20.80">
    <property type="entry name" value="Glycosidases"/>
    <property type="match status" value="1"/>
</dbReference>
<dbReference type="Pfam" id="PF14307">
    <property type="entry name" value="Glyco_tran_WbsX"/>
    <property type="match status" value="1"/>
</dbReference>
<gene>
    <name evidence="3" type="ORF">JOF29_007713</name>
</gene>
<evidence type="ECO:0000313" key="3">
    <source>
        <dbReference type="EMBL" id="MBP2356603.1"/>
    </source>
</evidence>
<feature type="domain" description="DUF5648" evidence="2">
    <location>
        <begin position="52"/>
        <end position="180"/>
    </location>
</feature>
<keyword evidence="1" id="KW-0732">Signal</keyword>
<accession>A0ABS4UYC8</accession>